<dbReference type="EMBL" id="JAWQEG010000837">
    <property type="protein sequence ID" value="KAK3884899.1"/>
    <property type="molecule type" value="Genomic_DNA"/>
</dbReference>
<organism evidence="2 3">
    <name type="scientific">Petrolisthes cinctipes</name>
    <name type="common">Flat porcelain crab</name>
    <dbReference type="NCBI Taxonomy" id="88211"/>
    <lineage>
        <taxon>Eukaryota</taxon>
        <taxon>Metazoa</taxon>
        <taxon>Ecdysozoa</taxon>
        <taxon>Arthropoda</taxon>
        <taxon>Crustacea</taxon>
        <taxon>Multicrustacea</taxon>
        <taxon>Malacostraca</taxon>
        <taxon>Eumalacostraca</taxon>
        <taxon>Eucarida</taxon>
        <taxon>Decapoda</taxon>
        <taxon>Pleocyemata</taxon>
        <taxon>Anomura</taxon>
        <taxon>Galatheoidea</taxon>
        <taxon>Porcellanidae</taxon>
        <taxon>Petrolisthes</taxon>
    </lineage>
</organism>
<feature type="region of interest" description="Disordered" evidence="1">
    <location>
        <begin position="228"/>
        <end position="262"/>
    </location>
</feature>
<gene>
    <name evidence="2" type="ORF">Pcinc_010873</name>
</gene>
<feature type="region of interest" description="Disordered" evidence="1">
    <location>
        <begin position="50"/>
        <end position="115"/>
    </location>
</feature>
<keyword evidence="3" id="KW-1185">Reference proteome</keyword>
<evidence type="ECO:0000313" key="3">
    <source>
        <dbReference type="Proteomes" id="UP001286313"/>
    </source>
</evidence>
<feature type="compositionally biased region" description="Polar residues" evidence="1">
    <location>
        <begin position="85"/>
        <end position="102"/>
    </location>
</feature>
<evidence type="ECO:0000313" key="2">
    <source>
        <dbReference type="EMBL" id="KAK3884899.1"/>
    </source>
</evidence>
<feature type="compositionally biased region" description="Low complexity" evidence="1">
    <location>
        <begin position="50"/>
        <end position="61"/>
    </location>
</feature>
<dbReference type="AlphaFoldDB" id="A0AAE1G442"/>
<name>A0AAE1G442_PETCI</name>
<feature type="region of interest" description="Disordered" evidence="1">
    <location>
        <begin position="1"/>
        <end position="32"/>
    </location>
</feature>
<proteinExistence type="predicted"/>
<sequence length="262" mass="29264">MRQFARTTDATTPLEPTHHYAPPQHTVAHNSHRFSRTTAPLVPIHTTLSTPNTTLLSRPTTHQQHFHSPWRTSSRLPSTHLHPRPSSTHSLATRSPRPSSLATMRPPHTLPHTTPYVTRTPHLLYLLRYATRYATPTPLETAHTTLRPFQPRYATLTSLATAPATRYATPTPLAAAHATLRSYPPCNATRHYTTPTLLASNICHTHSHHTHAPDSLCHSIASSDYRIPTPYHHTHAPDSLRNSDASSNPTHHTHTPTLLYTV</sequence>
<protein>
    <submittedName>
        <fullName evidence="2">Uncharacterized protein</fullName>
    </submittedName>
</protein>
<accession>A0AAE1G442</accession>
<feature type="compositionally biased region" description="Polar residues" evidence="1">
    <location>
        <begin position="1"/>
        <end position="11"/>
    </location>
</feature>
<reference evidence="2" key="1">
    <citation type="submission" date="2023-10" db="EMBL/GenBank/DDBJ databases">
        <title>Genome assemblies of two species of porcelain crab, Petrolisthes cinctipes and Petrolisthes manimaculis (Anomura: Porcellanidae).</title>
        <authorList>
            <person name="Angst P."/>
        </authorList>
    </citation>
    <scope>NUCLEOTIDE SEQUENCE</scope>
    <source>
        <strain evidence="2">PB745_01</strain>
        <tissue evidence="2">Gill</tissue>
    </source>
</reference>
<dbReference type="Proteomes" id="UP001286313">
    <property type="component" value="Unassembled WGS sequence"/>
</dbReference>
<comment type="caution">
    <text evidence="2">The sequence shown here is derived from an EMBL/GenBank/DDBJ whole genome shotgun (WGS) entry which is preliminary data.</text>
</comment>
<evidence type="ECO:0000256" key="1">
    <source>
        <dbReference type="SAM" id="MobiDB-lite"/>
    </source>
</evidence>